<proteinExistence type="predicted"/>
<dbReference type="InterPro" id="IPR050471">
    <property type="entry name" value="AB_hydrolase"/>
</dbReference>
<dbReference type="PANTHER" id="PTHR43433">
    <property type="entry name" value="HYDROLASE, ALPHA/BETA FOLD FAMILY PROTEIN"/>
    <property type="match status" value="1"/>
</dbReference>
<dbReference type="InterPro" id="IPR029058">
    <property type="entry name" value="AB_hydrolase_fold"/>
</dbReference>
<dbReference type="EMBL" id="CAEZUW010000108">
    <property type="protein sequence ID" value="CAB4616152.1"/>
    <property type="molecule type" value="Genomic_DNA"/>
</dbReference>
<dbReference type="SUPFAM" id="SSF53474">
    <property type="entry name" value="alpha/beta-Hydrolases"/>
    <property type="match status" value="1"/>
</dbReference>
<organism evidence="2">
    <name type="scientific">freshwater metagenome</name>
    <dbReference type="NCBI Taxonomy" id="449393"/>
    <lineage>
        <taxon>unclassified sequences</taxon>
        <taxon>metagenomes</taxon>
        <taxon>ecological metagenomes</taxon>
    </lineage>
</organism>
<name>A0A6J6HQN2_9ZZZZ</name>
<dbReference type="PANTHER" id="PTHR43433:SF5">
    <property type="entry name" value="AB HYDROLASE-1 DOMAIN-CONTAINING PROTEIN"/>
    <property type="match status" value="1"/>
</dbReference>
<sequence>MKYPMPAGAAQPQEHMRSDGRTISYLDNGVSSPKALLLHHGTPGAAGLWQNVLDDAKARGIRAIAYTKAGYQGSDPAQWSSVAEAASDFNELVDHLGIDEFVSLGWSGGGPYALASSFSAKCKGVELVAAVAPYFEMGADFLIGQAETETIETLDNWARSRENALAAAKKDMENIETEWSAETWQAGAEARPNYAQFATAYLKFNAHALPAILNSVVPDVTGYAADTFLVMNDWGFRVSEVVKPTTIWSGSLDKPCPPNHGKWQHSQIRGSDWRLLDGQGHMSIMVEAQTEILDSAIAKLNS</sequence>
<accession>A0A6J6HQN2</accession>
<dbReference type="InterPro" id="IPR000073">
    <property type="entry name" value="AB_hydrolase_1"/>
</dbReference>
<dbReference type="Pfam" id="PF00561">
    <property type="entry name" value="Abhydrolase_1"/>
    <property type="match status" value="1"/>
</dbReference>
<evidence type="ECO:0000259" key="1">
    <source>
        <dbReference type="Pfam" id="PF00561"/>
    </source>
</evidence>
<gene>
    <name evidence="2" type="ORF">UFOPK1855_00693</name>
</gene>
<evidence type="ECO:0000313" key="2">
    <source>
        <dbReference type="EMBL" id="CAB4616152.1"/>
    </source>
</evidence>
<protein>
    <submittedName>
        <fullName evidence="2">Unannotated protein</fullName>
    </submittedName>
</protein>
<dbReference type="AlphaFoldDB" id="A0A6J6HQN2"/>
<feature type="domain" description="AB hydrolase-1" evidence="1">
    <location>
        <begin position="35"/>
        <end position="287"/>
    </location>
</feature>
<reference evidence="2" key="1">
    <citation type="submission" date="2020-05" db="EMBL/GenBank/DDBJ databases">
        <authorList>
            <person name="Chiriac C."/>
            <person name="Salcher M."/>
            <person name="Ghai R."/>
            <person name="Kavagutti S V."/>
        </authorList>
    </citation>
    <scope>NUCLEOTIDE SEQUENCE</scope>
</reference>
<dbReference type="Gene3D" id="3.40.50.1820">
    <property type="entry name" value="alpha/beta hydrolase"/>
    <property type="match status" value="1"/>
</dbReference>